<dbReference type="Proteomes" id="UP000887116">
    <property type="component" value="Unassembled WGS sequence"/>
</dbReference>
<dbReference type="EMBL" id="BMAO01011868">
    <property type="protein sequence ID" value="GFQ77324.1"/>
    <property type="molecule type" value="Genomic_DNA"/>
</dbReference>
<dbReference type="AlphaFoldDB" id="A0A8X6FFA5"/>
<keyword evidence="2" id="KW-1185">Reference proteome</keyword>
<reference evidence="1" key="1">
    <citation type="submission" date="2020-07" db="EMBL/GenBank/DDBJ databases">
        <title>Multicomponent nature underlies the extraordinary mechanical properties of spider dragline silk.</title>
        <authorList>
            <person name="Kono N."/>
            <person name="Nakamura H."/>
            <person name="Mori M."/>
            <person name="Yoshida Y."/>
            <person name="Ohtoshi R."/>
            <person name="Malay A.D."/>
            <person name="Moran D.A.P."/>
            <person name="Tomita M."/>
            <person name="Numata K."/>
            <person name="Arakawa K."/>
        </authorList>
    </citation>
    <scope>NUCLEOTIDE SEQUENCE</scope>
</reference>
<name>A0A8X6FFA5_TRICU</name>
<proteinExistence type="predicted"/>
<organism evidence="1 2">
    <name type="scientific">Trichonephila clavata</name>
    <name type="common">Joro spider</name>
    <name type="synonym">Nephila clavata</name>
    <dbReference type="NCBI Taxonomy" id="2740835"/>
    <lineage>
        <taxon>Eukaryota</taxon>
        <taxon>Metazoa</taxon>
        <taxon>Ecdysozoa</taxon>
        <taxon>Arthropoda</taxon>
        <taxon>Chelicerata</taxon>
        <taxon>Arachnida</taxon>
        <taxon>Araneae</taxon>
        <taxon>Araneomorphae</taxon>
        <taxon>Entelegynae</taxon>
        <taxon>Araneoidea</taxon>
        <taxon>Nephilidae</taxon>
        <taxon>Trichonephila</taxon>
    </lineage>
</organism>
<protein>
    <submittedName>
        <fullName evidence="1">Uncharacterized protein</fullName>
    </submittedName>
</protein>
<accession>A0A8X6FFA5</accession>
<evidence type="ECO:0000313" key="1">
    <source>
        <dbReference type="EMBL" id="GFQ77324.1"/>
    </source>
</evidence>
<comment type="caution">
    <text evidence="1">The sequence shown here is derived from an EMBL/GenBank/DDBJ whole genome shotgun (WGS) entry which is preliminary data.</text>
</comment>
<sequence>MMSTKKAAYEDYLDVLADKIEYKELDITECTFDFHVIELPHGGKKTTKKDVVNKKSICRIVNDDDICLSRSIITALSIQNPDHLCEKLKIEKLSKNDIIYIKKGRNLQKKISYEAT</sequence>
<evidence type="ECO:0000313" key="2">
    <source>
        <dbReference type="Proteomes" id="UP000887116"/>
    </source>
</evidence>
<gene>
    <name evidence="1" type="primary">AVEN_1929_1</name>
    <name evidence="1" type="ORF">TNCT_399661</name>
</gene>